<organism evidence="5 6">
    <name type="scientific">Heracleum sosnowskyi</name>
    <dbReference type="NCBI Taxonomy" id="360622"/>
    <lineage>
        <taxon>Eukaryota</taxon>
        <taxon>Viridiplantae</taxon>
        <taxon>Streptophyta</taxon>
        <taxon>Embryophyta</taxon>
        <taxon>Tracheophyta</taxon>
        <taxon>Spermatophyta</taxon>
        <taxon>Magnoliopsida</taxon>
        <taxon>eudicotyledons</taxon>
        <taxon>Gunneridae</taxon>
        <taxon>Pentapetalae</taxon>
        <taxon>asterids</taxon>
        <taxon>campanulids</taxon>
        <taxon>Apiales</taxon>
        <taxon>Apiaceae</taxon>
        <taxon>Apioideae</taxon>
        <taxon>apioid superclade</taxon>
        <taxon>Tordylieae</taxon>
        <taxon>Tordyliinae</taxon>
        <taxon>Heracleum</taxon>
    </lineage>
</organism>
<dbReference type="GO" id="GO:0040029">
    <property type="term" value="P:epigenetic regulation of gene expression"/>
    <property type="evidence" value="ECO:0007669"/>
    <property type="project" value="TreeGrafter"/>
</dbReference>
<dbReference type="PANTHER" id="PTHR10625:SF25">
    <property type="entry name" value="HISTONE DEACETYLASE 18-RELATED"/>
    <property type="match status" value="1"/>
</dbReference>
<dbReference type="EMBL" id="JAUIZM010000001">
    <property type="protein sequence ID" value="KAK1405281.1"/>
    <property type="molecule type" value="Genomic_DNA"/>
</dbReference>
<name>A0AAD8JMH2_9APIA</name>
<dbReference type="PRINTS" id="PR01270">
    <property type="entry name" value="HDASUPER"/>
</dbReference>
<dbReference type="InterPro" id="IPR037138">
    <property type="entry name" value="His_deacetylse_dom_sf"/>
</dbReference>
<reference evidence="5" key="1">
    <citation type="submission" date="2023-02" db="EMBL/GenBank/DDBJ databases">
        <title>Genome of toxic invasive species Heracleum sosnowskyi carries increased number of genes despite the absence of recent whole-genome duplications.</title>
        <authorList>
            <person name="Schelkunov M."/>
            <person name="Shtratnikova V."/>
            <person name="Makarenko M."/>
            <person name="Klepikova A."/>
            <person name="Omelchenko D."/>
            <person name="Novikova G."/>
            <person name="Obukhova E."/>
            <person name="Bogdanov V."/>
            <person name="Penin A."/>
            <person name="Logacheva M."/>
        </authorList>
    </citation>
    <scope>NUCLEOTIDE SEQUENCE</scope>
    <source>
        <strain evidence="5">Hsosn_3</strain>
        <tissue evidence="5">Leaf</tissue>
    </source>
</reference>
<protein>
    <submittedName>
        <fullName evidence="5">Histone deacetylase</fullName>
    </submittedName>
</protein>
<dbReference type="Pfam" id="PF00850">
    <property type="entry name" value="Hist_deacetyl"/>
    <property type="match status" value="1"/>
</dbReference>
<dbReference type="SUPFAM" id="SSF52768">
    <property type="entry name" value="Arginase/deacetylase"/>
    <property type="match status" value="1"/>
</dbReference>
<comment type="cofactor">
    <cofactor evidence="1">
        <name>Zn(2+)</name>
        <dbReference type="ChEBI" id="CHEBI:29105"/>
    </cofactor>
</comment>
<reference evidence="5" key="2">
    <citation type="submission" date="2023-05" db="EMBL/GenBank/DDBJ databases">
        <authorList>
            <person name="Schelkunov M.I."/>
        </authorList>
    </citation>
    <scope>NUCLEOTIDE SEQUENCE</scope>
    <source>
        <strain evidence="5">Hsosn_3</strain>
        <tissue evidence="5">Leaf</tissue>
    </source>
</reference>
<dbReference type="GO" id="GO:0005737">
    <property type="term" value="C:cytoplasm"/>
    <property type="evidence" value="ECO:0007669"/>
    <property type="project" value="TreeGrafter"/>
</dbReference>
<dbReference type="Gene3D" id="3.40.800.20">
    <property type="entry name" value="Histone deacetylase domain"/>
    <property type="match status" value="1"/>
</dbReference>
<evidence type="ECO:0000259" key="4">
    <source>
        <dbReference type="Pfam" id="PF00850"/>
    </source>
</evidence>
<dbReference type="InterPro" id="IPR023696">
    <property type="entry name" value="Ureohydrolase_dom_sf"/>
</dbReference>
<evidence type="ECO:0000256" key="2">
    <source>
        <dbReference type="ARBA" id="ARBA00022491"/>
    </source>
</evidence>
<comment type="caution">
    <text evidence="5">The sequence shown here is derived from an EMBL/GenBank/DDBJ whole genome shotgun (WGS) entry which is preliminary data.</text>
</comment>
<keyword evidence="3" id="KW-0156">Chromatin regulator</keyword>
<evidence type="ECO:0000313" key="5">
    <source>
        <dbReference type="EMBL" id="KAK1405281.1"/>
    </source>
</evidence>
<feature type="domain" description="Histone deacetylase" evidence="4">
    <location>
        <begin position="40"/>
        <end position="336"/>
    </location>
</feature>
<dbReference type="AlphaFoldDB" id="A0AAD8JMH2"/>
<accession>A0AAD8JMH2</accession>
<dbReference type="GO" id="GO:0000118">
    <property type="term" value="C:histone deacetylase complex"/>
    <property type="evidence" value="ECO:0007669"/>
    <property type="project" value="TreeGrafter"/>
</dbReference>
<keyword evidence="2" id="KW-0678">Repressor</keyword>
<proteinExistence type="predicted"/>
<dbReference type="CDD" id="cd09992">
    <property type="entry name" value="HDAC_classII"/>
    <property type="match status" value="1"/>
</dbReference>
<evidence type="ECO:0000313" key="6">
    <source>
        <dbReference type="Proteomes" id="UP001237642"/>
    </source>
</evidence>
<dbReference type="GO" id="GO:0004407">
    <property type="term" value="F:histone deacetylase activity"/>
    <property type="evidence" value="ECO:0007669"/>
    <property type="project" value="TreeGrafter"/>
</dbReference>
<keyword evidence="6" id="KW-1185">Reference proteome</keyword>
<evidence type="ECO:0000256" key="1">
    <source>
        <dbReference type="ARBA" id="ARBA00001947"/>
    </source>
</evidence>
<gene>
    <name evidence="5" type="ORF">POM88_004886</name>
</gene>
<dbReference type="InterPro" id="IPR000286">
    <property type="entry name" value="HDACs"/>
</dbReference>
<sequence>MADVPPARPPKQDLYCVLDNMVGLYYDTDMEKHKSTDDDHQENPERTRAIWNKLKAEGILKRKSCVLIKGKQATDEHLSFVHTREHMSFIDNPKKRSQRYKNCIMEQVYFNAGSSLAARLAAGGAVEVARQVVDKEINSGFAIVRPPGHHAEPDGCKGFCLYNNIAVAASFLLEERAHCVQRILIVDWDIHHGNGTQRKFYNDNRVLYFSIHRYGDFYPYTEDGSLDKIGDGNGTGFNINVPWDRAKRSNADYLAVMDHVLLPVARVFKPDIVLVSAGFDAAKDDPIGDCVVTAEGFADMLKKLRELAGGKVVLVLEGGYGPDYLADCVLACVEVLTQAKESKTSHGCPHGETYDLIKLVRETLSPHWPVLKAPVLAWEADEEQLDKAAEAATRIFRRLDDLITEFAKLMKEFRLLGESLVESLKAGSKPGSGGSSV</sequence>
<dbReference type="InterPro" id="IPR023801">
    <property type="entry name" value="His_deacetylse_dom"/>
</dbReference>
<dbReference type="Proteomes" id="UP001237642">
    <property type="component" value="Unassembled WGS sequence"/>
</dbReference>
<evidence type="ECO:0000256" key="3">
    <source>
        <dbReference type="ARBA" id="ARBA00022853"/>
    </source>
</evidence>
<dbReference type="PANTHER" id="PTHR10625">
    <property type="entry name" value="HISTONE DEACETYLASE HDAC1-RELATED"/>
    <property type="match status" value="1"/>
</dbReference>